<accession>A0A1S1LZE5</accession>
<dbReference type="RefSeq" id="WP_070916995.1">
    <property type="nucleotide sequence ID" value="NZ_MLIR01000012.1"/>
</dbReference>
<evidence type="ECO:0000259" key="1">
    <source>
        <dbReference type="Pfam" id="PF13223"/>
    </source>
</evidence>
<dbReference type="InterPro" id="IPR025109">
    <property type="entry name" value="DUF4031"/>
</dbReference>
<evidence type="ECO:0000313" key="2">
    <source>
        <dbReference type="EMBL" id="OHU75673.1"/>
    </source>
</evidence>
<name>A0A1S1LZE5_MYCCH</name>
<dbReference type="Pfam" id="PF13223">
    <property type="entry name" value="DUF4031"/>
    <property type="match status" value="1"/>
</dbReference>
<sequence length="98" mass="11486">MTVYIDDMRRPARVGRIQAKWSHLMADTDKELHAFAARLGLRRSWFQHEGKVTAHYDVTDTKRQEAIKLGATQIGYMSRESMDLLRRRRQRRDAGGEL</sequence>
<dbReference type="Proteomes" id="UP000179441">
    <property type="component" value="Unassembled WGS sequence"/>
</dbReference>
<feature type="domain" description="DUF4031" evidence="1">
    <location>
        <begin position="3"/>
        <end position="87"/>
    </location>
</feature>
<organism evidence="2 3">
    <name type="scientific">Mycobacteroides chelonae</name>
    <name type="common">Mycobacterium chelonae</name>
    <dbReference type="NCBI Taxonomy" id="1774"/>
    <lineage>
        <taxon>Bacteria</taxon>
        <taxon>Bacillati</taxon>
        <taxon>Actinomycetota</taxon>
        <taxon>Actinomycetes</taxon>
        <taxon>Mycobacteriales</taxon>
        <taxon>Mycobacteriaceae</taxon>
        <taxon>Mycobacteroides</taxon>
    </lineage>
</organism>
<evidence type="ECO:0000313" key="3">
    <source>
        <dbReference type="Proteomes" id="UP000179441"/>
    </source>
</evidence>
<dbReference type="EMBL" id="MLIS01000248">
    <property type="protein sequence ID" value="OHU75673.1"/>
    <property type="molecule type" value="Genomic_DNA"/>
</dbReference>
<reference evidence="2 3" key="1">
    <citation type="submission" date="2016-10" db="EMBL/GenBank/DDBJ databases">
        <title>Evaluation of Human, Veterinary and Environmental Mycobacterium chelonae Isolates by Core Genome Phylogenomic Analysis, Targeted Gene Comparison, and Anti-microbial Susceptibility Patterns: A Tale of Mistaken Identities.</title>
        <authorList>
            <person name="Fogelson S.B."/>
            <person name="Camus A.C."/>
            <person name="Lorenz W."/>
            <person name="Vasireddy R."/>
            <person name="Vasireddy S."/>
            <person name="Smith T."/>
            <person name="Brown-Elliott B.A."/>
            <person name="Wallace R.J.Jr."/>
            <person name="Hasan N.A."/>
            <person name="Reischl U."/>
            <person name="Sanchez S."/>
        </authorList>
    </citation>
    <scope>NUCLEOTIDE SEQUENCE [LARGE SCALE GENOMIC DNA]</scope>
    <source>
        <strain evidence="2 3">15518</strain>
    </source>
</reference>
<dbReference type="AlphaFoldDB" id="A0A1S1LZE5"/>
<comment type="caution">
    <text evidence="2">The sequence shown here is derived from an EMBL/GenBank/DDBJ whole genome shotgun (WGS) entry which is preliminary data.</text>
</comment>
<protein>
    <recommendedName>
        <fullName evidence="1">DUF4031 domain-containing protein</fullName>
    </recommendedName>
</protein>
<gene>
    <name evidence="2" type="ORF">BKG84_27815</name>
</gene>
<proteinExistence type="predicted"/>
<keyword evidence="3" id="KW-1185">Reference proteome</keyword>